<protein>
    <recommendedName>
        <fullName evidence="3">Reverse transcriptase domain-containing protein</fullName>
    </recommendedName>
</protein>
<dbReference type="SUPFAM" id="SSF56672">
    <property type="entry name" value="DNA/RNA polymerases"/>
    <property type="match status" value="1"/>
</dbReference>
<keyword evidence="2" id="KW-1185">Reference proteome</keyword>
<dbReference type="InterPro" id="IPR043502">
    <property type="entry name" value="DNA/RNA_pol_sf"/>
</dbReference>
<dbReference type="EMBL" id="JBBWWR010000006">
    <property type="protein sequence ID" value="KAK8964755.1"/>
    <property type="molecule type" value="Genomic_DNA"/>
</dbReference>
<proteinExistence type="predicted"/>
<name>A0ABR2ML17_9ASPA</name>
<dbReference type="Proteomes" id="UP001412067">
    <property type="component" value="Unassembled WGS sequence"/>
</dbReference>
<evidence type="ECO:0008006" key="3">
    <source>
        <dbReference type="Google" id="ProtNLM"/>
    </source>
</evidence>
<evidence type="ECO:0000313" key="1">
    <source>
        <dbReference type="EMBL" id="KAK8964755.1"/>
    </source>
</evidence>
<comment type="caution">
    <text evidence="1">The sequence shown here is derived from an EMBL/GenBank/DDBJ whole genome shotgun (WGS) entry which is preliminary data.</text>
</comment>
<sequence>MQCFTYYIEDLIVIFATLQRFNIRVNPTKRVFFWCQYWKFLGHLLTSFGIDLNLNKVKVILALPNMKEIQQFI</sequence>
<accession>A0ABR2ML17</accession>
<organism evidence="1 2">
    <name type="scientific">Platanthera guangdongensis</name>
    <dbReference type="NCBI Taxonomy" id="2320717"/>
    <lineage>
        <taxon>Eukaryota</taxon>
        <taxon>Viridiplantae</taxon>
        <taxon>Streptophyta</taxon>
        <taxon>Embryophyta</taxon>
        <taxon>Tracheophyta</taxon>
        <taxon>Spermatophyta</taxon>
        <taxon>Magnoliopsida</taxon>
        <taxon>Liliopsida</taxon>
        <taxon>Asparagales</taxon>
        <taxon>Orchidaceae</taxon>
        <taxon>Orchidoideae</taxon>
        <taxon>Orchideae</taxon>
        <taxon>Orchidinae</taxon>
        <taxon>Platanthera</taxon>
    </lineage>
</organism>
<evidence type="ECO:0000313" key="2">
    <source>
        <dbReference type="Proteomes" id="UP001412067"/>
    </source>
</evidence>
<gene>
    <name evidence="1" type="ORF">KSP40_PGU012092</name>
</gene>
<reference evidence="1 2" key="1">
    <citation type="journal article" date="2022" name="Nat. Plants">
        <title>Genomes of leafy and leafless Platanthera orchids illuminate the evolution of mycoheterotrophy.</title>
        <authorList>
            <person name="Li M.H."/>
            <person name="Liu K.W."/>
            <person name="Li Z."/>
            <person name="Lu H.C."/>
            <person name="Ye Q.L."/>
            <person name="Zhang D."/>
            <person name="Wang J.Y."/>
            <person name="Li Y.F."/>
            <person name="Zhong Z.M."/>
            <person name="Liu X."/>
            <person name="Yu X."/>
            <person name="Liu D.K."/>
            <person name="Tu X.D."/>
            <person name="Liu B."/>
            <person name="Hao Y."/>
            <person name="Liao X.Y."/>
            <person name="Jiang Y.T."/>
            <person name="Sun W.H."/>
            <person name="Chen J."/>
            <person name="Chen Y.Q."/>
            <person name="Ai Y."/>
            <person name="Zhai J.W."/>
            <person name="Wu S.S."/>
            <person name="Zhou Z."/>
            <person name="Hsiao Y.Y."/>
            <person name="Wu W.L."/>
            <person name="Chen Y.Y."/>
            <person name="Lin Y.F."/>
            <person name="Hsu J.L."/>
            <person name="Li C.Y."/>
            <person name="Wang Z.W."/>
            <person name="Zhao X."/>
            <person name="Zhong W.Y."/>
            <person name="Ma X.K."/>
            <person name="Ma L."/>
            <person name="Huang J."/>
            <person name="Chen G.Z."/>
            <person name="Huang M.Z."/>
            <person name="Huang L."/>
            <person name="Peng D.H."/>
            <person name="Luo Y.B."/>
            <person name="Zou S.Q."/>
            <person name="Chen S.P."/>
            <person name="Lan S."/>
            <person name="Tsai W.C."/>
            <person name="Van de Peer Y."/>
            <person name="Liu Z.J."/>
        </authorList>
    </citation>
    <scope>NUCLEOTIDE SEQUENCE [LARGE SCALE GENOMIC DNA]</scope>
    <source>
        <strain evidence="1">Lor288</strain>
    </source>
</reference>